<dbReference type="GO" id="GO:0005886">
    <property type="term" value="C:plasma membrane"/>
    <property type="evidence" value="ECO:0007669"/>
    <property type="project" value="UniProtKB-SubCell"/>
</dbReference>
<evidence type="ECO:0000313" key="8">
    <source>
        <dbReference type="EMBL" id="TQM77419.1"/>
    </source>
</evidence>
<gene>
    <name evidence="8" type="ORF">FHX40_4182</name>
</gene>
<keyword evidence="3 6" id="KW-0812">Transmembrane</keyword>
<dbReference type="EMBL" id="VFPQ01000001">
    <property type="protein sequence ID" value="TQM77419.1"/>
    <property type="molecule type" value="Genomic_DNA"/>
</dbReference>
<evidence type="ECO:0000259" key="7">
    <source>
        <dbReference type="Pfam" id="PF00482"/>
    </source>
</evidence>
<dbReference type="Pfam" id="PF00482">
    <property type="entry name" value="T2SSF"/>
    <property type="match status" value="1"/>
</dbReference>
<feature type="domain" description="Type II secretion system protein GspF" evidence="7">
    <location>
        <begin position="73"/>
        <end position="198"/>
    </location>
</feature>
<proteinExistence type="predicted"/>
<feature type="transmembrane region" description="Helical" evidence="6">
    <location>
        <begin position="183"/>
        <end position="202"/>
    </location>
</feature>
<protein>
    <submittedName>
        <fullName evidence="8">Tight adherence protein B</fullName>
    </submittedName>
</protein>
<dbReference type="InterPro" id="IPR018076">
    <property type="entry name" value="T2SS_GspF_dom"/>
</dbReference>
<keyword evidence="2" id="KW-1003">Cell membrane</keyword>
<name>A0A543J3L8_9ACTN</name>
<keyword evidence="5 6" id="KW-0472">Membrane</keyword>
<dbReference type="Proteomes" id="UP000319213">
    <property type="component" value="Unassembled WGS sequence"/>
</dbReference>
<feature type="transmembrane region" description="Helical" evidence="6">
    <location>
        <begin position="208"/>
        <end position="232"/>
    </location>
</feature>
<evidence type="ECO:0000256" key="5">
    <source>
        <dbReference type="ARBA" id="ARBA00023136"/>
    </source>
</evidence>
<dbReference type="PANTHER" id="PTHR35007:SF4">
    <property type="entry name" value="CONSERVED TRANSMEMBRANE PROTEIN-RELATED"/>
    <property type="match status" value="1"/>
</dbReference>
<keyword evidence="4 6" id="KW-1133">Transmembrane helix</keyword>
<evidence type="ECO:0000256" key="6">
    <source>
        <dbReference type="SAM" id="Phobius"/>
    </source>
</evidence>
<accession>A0A543J3L8</accession>
<dbReference type="PANTHER" id="PTHR35007">
    <property type="entry name" value="INTEGRAL MEMBRANE PROTEIN-RELATED"/>
    <property type="match status" value="1"/>
</dbReference>
<evidence type="ECO:0000313" key="9">
    <source>
        <dbReference type="Proteomes" id="UP000319213"/>
    </source>
</evidence>
<evidence type="ECO:0000256" key="4">
    <source>
        <dbReference type="ARBA" id="ARBA00022989"/>
    </source>
</evidence>
<evidence type="ECO:0000256" key="1">
    <source>
        <dbReference type="ARBA" id="ARBA00004651"/>
    </source>
</evidence>
<evidence type="ECO:0000256" key="3">
    <source>
        <dbReference type="ARBA" id="ARBA00022692"/>
    </source>
</evidence>
<comment type="caution">
    <text evidence="8">The sequence shown here is derived from an EMBL/GenBank/DDBJ whole genome shotgun (WGS) entry which is preliminary data.</text>
</comment>
<evidence type="ECO:0000256" key="2">
    <source>
        <dbReference type="ARBA" id="ARBA00022475"/>
    </source>
</evidence>
<reference evidence="8 9" key="1">
    <citation type="submission" date="2019-06" db="EMBL/GenBank/DDBJ databases">
        <title>Sequencing the genomes of 1000 actinobacteria strains.</title>
        <authorList>
            <person name="Klenk H.-P."/>
        </authorList>
    </citation>
    <scope>NUCLEOTIDE SEQUENCE [LARGE SCALE GENOMIC DNA]</scope>
    <source>
        <strain evidence="8 9">DSM 43186</strain>
    </source>
</reference>
<sequence>MELVAAVAAGLAAWVACGPSPERVRLRELTSPPATPIWRGWPAGAIVRLRRLAWPGRAGKEADAWRKACIELCQALMAELTAGRSAEDALCRAVTAVAPPEPAVLRPVAAAARDGGDVPAALAEAARTPGAEGLRRLAACWRVSTAVGGSLTELVEGVIVALRESEAHRRDLAAQLAGPRATVRLLAGLPVLGILMAVGLGMDPLGFLFGGPAGFACLLAGAALDVAGVVWIRRMVAAAERTAST</sequence>
<dbReference type="AlphaFoldDB" id="A0A543J3L8"/>
<keyword evidence="9" id="KW-1185">Reference proteome</keyword>
<dbReference type="RefSeq" id="WP_142261151.1">
    <property type="nucleotide sequence ID" value="NZ_BMPV01000002.1"/>
</dbReference>
<comment type="subcellular location">
    <subcellularLocation>
        <location evidence="1">Cell membrane</location>
        <topology evidence="1">Multi-pass membrane protein</topology>
    </subcellularLocation>
</comment>
<dbReference type="OrthoDB" id="4337966at2"/>
<organism evidence="8 9">
    <name type="scientific">Thermopolyspora flexuosa</name>
    <dbReference type="NCBI Taxonomy" id="103836"/>
    <lineage>
        <taxon>Bacteria</taxon>
        <taxon>Bacillati</taxon>
        <taxon>Actinomycetota</taxon>
        <taxon>Actinomycetes</taxon>
        <taxon>Streptosporangiales</taxon>
        <taxon>Streptosporangiaceae</taxon>
        <taxon>Thermopolyspora</taxon>
    </lineage>
</organism>